<feature type="chain" id="PRO_5026909519" description="MurNAc-LAA domain-containing protein" evidence="1">
    <location>
        <begin position="24"/>
        <end position="274"/>
    </location>
</feature>
<organism evidence="3 4">
    <name type="scientific">Paracoccus shanxieyensis</name>
    <dbReference type="NCBI Taxonomy" id="2675752"/>
    <lineage>
        <taxon>Bacteria</taxon>
        <taxon>Pseudomonadati</taxon>
        <taxon>Pseudomonadota</taxon>
        <taxon>Alphaproteobacteria</taxon>
        <taxon>Rhodobacterales</taxon>
        <taxon>Paracoccaceae</taxon>
        <taxon>Paracoccus</taxon>
    </lineage>
</organism>
<evidence type="ECO:0000259" key="2">
    <source>
        <dbReference type="Pfam" id="PF01520"/>
    </source>
</evidence>
<comment type="caution">
    <text evidence="3">The sequence shown here is derived from an EMBL/GenBank/DDBJ whole genome shotgun (WGS) entry which is preliminary data.</text>
</comment>
<gene>
    <name evidence="3" type="ORF">GL284_17365</name>
</gene>
<evidence type="ECO:0000313" key="4">
    <source>
        <dbReference type="Proteomes" id="UP000478740"/>
    </source>
</evidence>
<dbReference type="Pfam" id="PF01520">
    <property type="entry name" value="Amidase_3"/>
    <property type="match status" value="1"/>
</dbReference>
<protein>
    <recommendedName>
        <fullName evidence="2">MurNAc-LAA domain-containing protein</fullName>
    </recommendedName>
</protein>
<sequence length="274" mass="29248">MKTVPTIVVAAILLASLPSGLSAEEAEVPIIEETSQEIIESLTENIQALRLSSLASELSSIELGAMSDDQFSVLLSEINSLPEIEGTSTGEVGAEYDIILQPGHYKRKTGATGAQGARVSEQRIVAYIVSHAAKKLKDEQFNVLVVPADGVSSPLKAKVFLSVHADGNAKGCVVGPSLAYKDTSSLHAMHAVGFSLARAFGYEYDDFMKDGYTANSAKYYMYPKVNADIMSGLLEIGELTCPEIEDKLIETSPVIASNLAASLRYIVTLPSSEN</sequence>
<reference evidence="3 4" key="1">
    <citation type="submission" date="2019-11" db="EMBL/GenBank/DDBJ databases">
        <authorList>
            <person name="Dong K."/>
        </authorList>
    </citation>
    <scope>NUCLEOTIDE SEQUENCE [LARGE SCALE GENOMIC DNA]</scope>
    <source>
        <strain evidence="3 4">DK608</strain>
    </source>
</reference>
<proteinExistence type="predicted"/>
<dbReference type="RefSeq" id="WP_155045865.1">
    <property type="nucleotide sequence ID" value="NZ_WMIH01000022.1"/>
</dbReference>
<feature type="domain" description="MurNAc-LAA" evidence="2">
    <location>
        <begin position="98"/>
        <end position="250"/>
    </location>
</feature>
<dbReference type="AlphaFoldDB" id="A0A6L6IZR5"/>
<keyword evidence="1" id="KW-0732">Signal</keyword>
<name>A0A6L6IZR5_9RHOB</name>
<keyword evidence="4" id="KW-1185">Reference proteome</keyword>
<dbReference type="GO" id="GO:0008745">
    <property type="term" value="F:N-acetylmuramoyl-L-alanine amidase activity"/>
    <property type="evidence" value="ECO:0007669"/>
    <property type="project" value="InterPro"/>
</dbReference>
<evidence type="ECO:0000256" key="1">
    <source>
        <dbReference type="SAM" id="SignalP"/>
    </source>
</evidence>
<dbReference type="GO" id="GO:0009253">
    <property type="term" value="P:peptidoglycan catabolic process"/>
    <property type="evidence" value="ECO:0007669"/>
    <property type="project" value="InterPro"/>
</dbReference>
<evidence type="ECO:0000313" key="3">
    <source>
        <dbReference type="EMBL" id="MTH66036.1"/>
    </source>
</evidence>
<dbReference type="EMBL" id="WMII01000021">
    <property type="protein sequence ID" value="MTH66036.1"/>
    <property type="molecule type" value="Genomic_DNA"/>
</dbReference>
<dbReference type="SUPFAM" id="SSF53187">
    <property type="entry name" value="Zn-dependent exopeptidases"/>
    <property type="match status" value="1"/>
</dbReference>
<dbReference type="Gene3D" id="3.40.630.40">
    <property type="entry name" value="Zn-dependent exopeptidases"/>
    <property type="match status" value="1"/>
</dbReference>
<feature type="signal peptide" evidence="1">
    <location>
        <begin position="1"/>
        <end position="23"/>
    </location>
</feature>
<accession>A0A6L6IZR5</accession>
<dbReference type="InterPro" id="IPR002508">
    <property type="entry name" value="MurNAc-LAA_cat"/>
</dbReference>
<dbReference type="Proteomes" id="UP000478740">
    <property type="component" value="Unassembled WGS sequence"/>
</dbReference>